<comment type="caution">
    <text evidence="2">The sequence shown here is derived from an EMBL/GenBank/DDBJ whole genome shotgun (WGS) entry which is preliminary data.</text>
</comment>
<accession>A0ABV0EGP3</accession>
<reference evidence="2 3" key="1">
    <citation type="submission" date="2024-02" db="EMBL/GenBank/DDBJ databases">
        <title>New thermophilic sulfur-oxidizing bacteria from a hot springs of the Uzon caldera (Kamchatka, Russia).</title>
        <authorList>
            <person name="Dukat A.M."/>
            <person name="Elcheninov A.G."/>
            <person name="Frolov E.N."/>
        </authorList>
    </citation>
    <scope>NUCLEOTIDE SEQUENCE [LARGE SCALE GENOMIC DNA]</scope>
    <source>
        <strain evidence="2 3">AK1</strain>
    </source>
</reference>
<proteinExistence type="predicted"/>
<feature type="compositionally biased region" description="Basic residues" evidence="1">
    <location>
        <begin position="55"/>
        <end position="69"/>
    </location>
</feature>
<dbReference type="EMBL" id="JBAJEX010000003">
    <property type="protein sequence ID" value="MEO1766554.1"/>
    <property type="molecule type" value="Genomic_DNA"/>
</dbReference>
<sequence length="105" mass="11545">MYKNAARFAQRYLEKTGKLVSDAGPANSNRKRKAAAAKVASSSNVPSNVENNGKSKLRKPKNRSGKKRTPQVVIAIVHMQTEIKPTAMEMAFFLAKAKLKSNDNN</sequence>
<gene>
    <name evidence="2" type="ORF">V6E02_04955</name>
</gene>
<evidence type="ECO:0000313" key="3">
    <source>
        <dbReference type="Proteomes" id="UP001482231"/>
    </source>
</evidence>
<feature type="region of interest" description="Disordered" evidence="1">
    <location>
        <begin position="20"/>
        <end position="70"/>
    </location>
</feature>
<name>A0ABV0EGP3_9BURK</name>
<keyword evidence="3" id="KW-1185">Reference proteome</keyword>
<evidence type="ECO:0000256" key="1">
    <source>
        <dbReference type="SAM" id="MobiDB-lite"/>
    </source>
</evidence>
<organism evidence="2 3">
    <name type="scientific">Thiobacter aerophilum</name>
    <dbReference type="NCBI Taxonomy" id="3121275"/>
    <lineage>
        <taxon>Bacteria</taxon>
        <taxon>Pseudomonadati</taxon>
        <taxon>Pseudomonadota</taxon>
        <taxon>Betaproteobacteria</taxon>
        <taxon>Burkholderiales</taxon>
        <taxon>Thiobacteraceae</taxon>
        <taxon>Thiobacter</taxon>
    </lineage>
</organism>
<evidence type="ECO:0000313" key="2">
    <source>
        <dbReference type="EMBL" id="MEO1766554.1"/>
    </source>
</evidence>
<dbReference type="RefSeq" id="WP_347307666.1">
    <property type="nucleotide sequence ID" value="NZ_JBAJEX010000003.1"/>
</dbReference>
<protein>
    <submittedName>
        <fullName evidence="2">Uncharacterized protein</fullName>
    </submittedName>
</protein>
<feature type="compositionally biased region" description="Low complexity" evidence="1">
    <location>
        <begin position="36"/>
        <end position="52"/>
    </location>
</feature>
<dbReference type="Proteomes" id="UP001482231">
    <property type="component" value="Unassembled WGS sequence"/>
</dbReference>